<gene>
    <name evidence="2" type="ORF">CROQUDRAFT_666428</name>
</gene>
<keyword evidence="3" id="KW-1185">Reference proteome</keyword>
<feature type="region of interest" description="Disordered" evidence="1">
    <location>
        <begin position="1"/>
        <end position="26"/>
    </location>
</feature>
<feature type="compositionally biased region" description="Basic residues" evidence="1">
    <location>
        <begin position="1"/>
        <end position="17"/>
    </location>
</feature>
<evidence type="ECO:0000313" key="3">
    <source>
        <dbReference type="Proteomes" id="UP000886653"/>
    </source>
</evidence>
<evidence type="ECO:0000256" key="1">
    <source>
        <dbReference type="SAM" id="MobiDB-lite"/>
    </source>
</evidence>
<reference evidence="2" key="1">
    <citation type="submission" date="2013-11" db="EMBL/GenBank/DDBJ databases">
        <title>Genome sequence of the fusiform rust pathogen reveals effectors for host alternation and coevolution with pine.</title>
        <authorList>
            <consortium name="DOE Joint Genome Institute"/>
            <person name="Smith K."/>
            <person name="Pendleton A."/>
            <person name="Kubisiak T."/>
            <person name="Anderson C."/>
            <person name="Salamov A."/>
            <person name="Aerts A."/>
            <person name="Riley R."/>
            <person name="Clum A."/>
            <person name="Lindquist E."/>
            <person name="Ence D."/>
            <person name="Campbell M."/>
            <person name="Kronenberg Z."/>
            <person name="Feau N."/>
            <person name="Dhillon B."/>
            <person name="Hamelin R."/>
            <person name="Burleigh J."/>
            <person name="Smith J."/>
            <person name="Yandell M."/>
            <person name="Nelson C."/>
            <person name="Grigoriev I."/>
            <person name="Davis J."/>
        </authorList>
    </citation>
    <scope>NUCLEOTIDE SEQUENCE</scope>
    <source>
        <strain evidence="2">G11</strain>
    </source>
</reference>
<feature type="non-terminal residue" evidence="2">
    <location>
        <position position="1"/>
    </location>
</feature>
<dbReference type="AlphaFoldDB" id="A0A9P6N929"/>
<organism evidence="2 3">
    <name type="scientific">Cronartium quercuum f. sp. fusiforme G11</name>
    <dbReference type="NCBI Taxonomy" id="708437"/>
    <lineage>
        <taxon>Eukaryota</taxon>
        <taxon>Fungi</taxon>
        <taxon>Dikarya</taxon>
        <taxon>Basidiomycota</taxon>
        <taxon>Pucciniomycotina</taxon>
        <taxon>Pucciniomycetes</taxon>
        <taxon>Pucciniales</taxon>
        <taxon>Coleosporiaceae</taxon>
        <taxon>Cronartium</taxon>
    </lineage>
</organism>
<proteinExistence type="predicted"/>
<protein>
    <submittedName>
        <fullName evidence="2">Uncharacterized protein</fullName>
    </submittedName>
</protein>
<accession>A0A9P6N929</accession>
<dbReference type="EMBL" id="MU167578">
    <property type="protein sequence ID" value="KAG0139486.1"/>
    <property type="molecule type" value="Genomic_DNA"/>
</dbReference>
<name>A0A9P6N929_9BASI</name>
<sequence>NSRKKLHQEKTKTRHNQRGSGTFSIVSNIEENRKKRPWEYLLLHPSVVHIPLHCVPGQGQPGDRREESG</sequence>
<evidence type="ECO:0000313" key="2">
    <source>
        <dbReference type="EMBL" id="KAG0139486.1"/>
    </source>
</evidence>
<dbReference type="Proteomes" id="UP000886653">
    <property type="component" value="Unassembled WGS sequence"/>
</dbReference>
<comment type="caution">
    <text evidence="2">The sequence shown here is derived from an EMBL/GenBank/DDBJ whole genome shotgun (WGS) entry which is preliminary data.</text>
</comment>